<sequence>MSNKPTVRDEIYTAALVLSGFILLMGLTLVVISVTVPDLNSMLTSGIIEAMIGAAGIALVIWFGGKPFLPPAADGR</sequence>
<keyword evidence="1" id="KW-0472">Membrane</keyword>
<keyword evidence="1" id="KW-0812">Transmembrane</keyword>
<name>A0ABV3LLF2_9MICO</name>
<protein>
    <submittedName>
        <fullName evidence="2">Uncharacterized protein</fullName>
    </submittedName>
</protein>
<organism evidence="2 3">
    <name type="scientific">Microbacterium profundi</name>
    <dbReference type="NCBI Taxonomy" id="450380"/>
    <lineage>
        <taxon>Bacteria</taxon>
        <taxon>Bacillati</taxon>
        <taxon>Actinomycetota</taxon>
        <taxon>Actinomycetes</taxon>
        <taxon>Micrococcales</taxon>
        <taxon>Microbacteriaceae</taxon>
        <taxon>Microbacterium</taxon>
    </lineage>
</organism>
<accession>A0ABV3LLF2</accession>
<dbReference type="Proteomes" id="UP001553715">
    <property type="component" value="Unassembled WGS sequence"/>
</dbReference>
<dbReference type="RefSeq" id="WP_366233556.1">
    <property type="nucleotide sequence ID" value="NZ_JBFBMH010000050.1"/>
</dbReference>
<keyword evidence="1" id="KW-1133">Transmembrane helix</keyword>
<dbReference type="EMBL" id="JBFBMH010000050">
    <property type="protein sequence ID" value="MEW1976744.1"/>
    <property type="molecule type" value="Genomic_DNA"/>
</dbReference>
<evidence type="ECO:0000313" key="3">
    <source>
        <dbReference type="Proteomes" id="UP001553715"/>
    </source>
</evidence>
<comment type="caution">
    <text evidence="2">The sequence shown here is derived from an EMBL/GenBank/DDBJ whole genome shotgun (WGS) entry which is preliminary data.</text>
</comment>
<gene>
    <name evidence="2" type="ORF">AB0301_16970</name>
</gene>
<evidence type="ECO:0000313" key="2">
    <source>
        <dbReference type="EMBL" id="MEW1976744.1"/>
    </source>
</evidence>
<evidence type="ECO:0000256" key="1">
    <source>
        <dbReference type="SAM" id="Phobius"/>
    </source>
</evidence>
<feature type="transmembrane region" description="Helical" evidence="1">
    <location>
        <begin position="42"/>
        <end position="63"/>
    </location>
</feature>
<reference evidence="2 3" key="1">
    <citation type="submission" date="2024-06" db="EMBL/GenBank/DDBJ databases">
        <title>The Natural Products Discovery Center: Release of the First 8490 Sequenced Strains for Exploring Actinobacteria Biosynthetic Diversity.</title>
        <authorList>
            <person name="Kalkreuter E."/>
            <person name="Kautsar S.A."/>
            <person name="Yang D."/>
            <person name="Bader C.D."/>
            <person name="Teijaro C.N."/>
            <person name="Fluegel L."/>
            <person name="Davis C.M."/>
            <person name="Simpson J.R."/>
            <person name="Lauterbach L."/>
            <person name="Steele A.D."/>
            <person name="Gui C."/>
            <person name="Meng S."/>
            <person name="Li G."/>
            <person name="Viehrig K."/>
            <person name="Ye F."/>
            <person name="Su P."/>
            <person name="Kiefer A.F."/>
            <person name="Nichols A."/>
            <person name="Cepeda A.J."/>
            <person name="Yan W."/>
            <person name="Fan B."/>
            <person name="Jiang Y."/>
            <person name="Adhikari A."/>
            <person name="Zheng C.-J."/>
            <person name="Schuster L."/>
            <person name="Cowan T.M."/>
            <person name="Smanski M.J."/>
            <person name="Chevrette M.G."/>
            <person name="De Carvalho L.P.S."/>
            <person name="Shen B."/>
        </authorList>
    </citation>
    <scope>NUCLEOTIDE SEQUENCE [LARGE SCALE GENOMIC DNA]</scope>
    <source>
        <strain evidence="2 3">NPDC077434</strain>
    </source>
</reference>
<feature type="transmembrane region" description="Helical" evidence="1">
    <location>
        <begin position="12"/>
        <end position="36"/>
    </location>
</feature>
<keyword evidence="3" id="KW-1185">Reference proteome</keyword>
<proteinExistence type="predicted"/>